<proteinExistence type="predicted"/>
<dbReference type="AlphaFoldDB" id="A0A7S2SP07"/>
<evidence type="ECO:0000256" key="1">
    <source>
        <dbReference type="ARBA" id="ARBA00022737"/>
    </source>
</evidence>
<dbReference type="InterPro" id="IPR016098">
    <property type="entry name" value="CAP/MinC_C"/>
</dbReference>
<gene>
    <name evidence="5" type="ORF">RMAR1173_LOCUS17090</name>
</gene>
<dbReference type="InterPro" id="IPR011990">
    <property type="entry name" value="TPR-like_helical_dom_sf"/>
</dbReference>
<evidence type="ECO:0000256" key="2">
    <source>
        <dbReference type="ARBA" id="ARBA00022803"/>
    </source>
</evidence>
<name>A0A7S2SP07_9STRA</name>
<dbReference type="SMART" id="SM00028">
    <property type="entry name" value="TPR"/>
    <property type="match status" value="3"/>
</dbReference>
<evidence type="ECO:0000256" key="4">
    <source>
        <dbReference type="SAM" id="MobiDB-lite"/>
    </source>
</evidence>
<organism evidence="5">
    <name type="scientific">Rhizochromulina marina</name>
    <dbReference type="NCBI Taxonomy" id="1034831"/>
    <lineage>
        <taxon>Eukaryota</taxon>
        <taxon>Sar</taxon>
        <taxon>Stramenopiles</taxon>
        <taxon>Ochrophyta</taxon>
        <taxon>Dictyochophyceae</taxon>
        <taxon>Rhizochromulinales</taxon>
        <taxon>Rhizochromulina</taxon>
    </lineage>
</organism>
<reference evidence="5" key="1">
    <citation type="submission" date="2021-01" db="EMBL/GenBank/DDBJ databases">
        <authorList>
            <person name="Corre E."/>
            <person name="Pelletier E."/>
            <person name="Niang G."/>
            <person name="Scheremetjew M."/>
            <person name="Finn R."/>
            <person name="Kale V."/>
            <person name="Holt S."/>
            <person name="Cochrane G."/>
            <person name="Meng A."/>
            <person name="Brown T."/>
            <person name="Cohen L."/>
        </authorList>
    </citation>
    <scope>NUCLEOTIDE SEQUENCE</scope>
    <source>
        <strain evidence="5">CCMP1243</strain>
    </source>
</reference>
<feature type="region of interest" description="Disordered" evidence="4">
    <location>
        <begin position="1"/>
        <end position="22"/>
    </location>
</feature>
<dbReference type="SUPFAM" id="SSF48452">
    <property type="entry name" value="TPR-like"/>
    <property type="match status" value="1"/>
</dbReference>
<dbReference type="Gene3D" id="2.160.20.70">
    <property type="match status" value="1"/>
</dbReference>
<feature type="coiled-coil region" evidence="3">
    <location>
        <begin position="56"/>
        <end position="112"/>
    </location>
</feature>
<sequence length="461" mass="51696">MAAAVGQMEAAGAVAEEEEMPIIEDVDREAGDGEAHAIRRDKLPQKDYYSKWDKFAAETEEDLAKEEEMERKASDAMLGKGKYAMSEAEQKNKETHEKLKEAKKAMDERREMDEAAKHEVADQEGETRVFQMADFAGKRVIVFKGCRGCTYELPASLAGMIKVFVERCTGCTFTVKCRLITSFIEVGHSDQCELRVEENELHTLQVDLSSDLTVTYAEGLFKPEHKIYSAGTRNMQVLAEGGRLSSNSDFLRDLAPVVVHGEERSMSDPRSEEQHFITQLIGGELITEVAIQIGNRWATKRELDLEDASQAMISARQARELEEKAEQEKLFGNQSFSKREYAQAAVHYTTAIDYALTVSDAGDPIALTHICYSNRAACFLQLGQHEKALADAESCIRIKDDFHKGYFRKGMALHAMARYREALPALGRALDLENPKNKTSVRQIKEAVQFAEAMLAKQMRG</sequence>
<dbReference type="EMBL" id="HBHJ01025900">
    <property type="protein sequence ID" value="CAD9705544.1"/>
    <property type="molecule type" value="Transcribed_RNA"/>
</dbReference>
<evidence type="ECO:0000256" key="3">
    <source>
        <dbReference type="SAM" id="Coils"/>
    </source>
</evidence>
<keyword evidence="3" id="KW-0175">Coiled coil</keyword>
<dbReference type="Gene3D" id="1.25.40.10">
    <property type="entry name" value="Tetratricopeptide repeat domain"/>
    <property type="match status" value="1"/>
</dbReference>
<feature type="compositionally biased region" description="Low complexity" evidence="4">
    <location>
        <begin position="1"/>
        <end position="14"/>
    </location>
</feature>
<accession>A0A7S2SP07</accession>
<dbReference type="InterPro" id="IPR019734">
    <property type="entry name" value="TPR_rpt"/>
</dbReference>
<dbReference type="PANTHER" id="PTHR22904:SF523">
    <property type="entry name" value="STRESS-INDUCED-PHOSPHOPROTEIN 1"/>
    <property type="match status" value="1"/>
</dbReference>
<keyword evidence="2" id="KW-0802">TPR repeat</keyword>
<dbReference type="GO" id="GO:0051879">
    <property type="term" value="F:Hsp90 protein binding"/>
    <property type="evidence" value="ECO:0007669"/>
    <property type="project" value="TreeGrafter"/>
</dbReference>
<keyword evidence="1" id="KW-0677">Repeat</keyword>
<dbReference type="PANTHER" id="PTHR22904">
    <property type="entry name" value="TPR REPEAT CONTAINING PROTEIN"/>
    <property type="match status" value="1"/>
</dbReference>
<protein>
    <submittedName>
        <fullName evidence="5">Uncharacterized protein</fullName>
    </submittedName>
</protein>
<evidence type="ECO:0000313" key="5">
    <source>
        <dbReference type="EMBL" id="CAD9705544.1"/>
    </source>
</evidence>